<dbReference type="InterPro" id="IPR001878">
    <property type="entry name" value="Znf_CCHC"/>
</dbReference>
<dbReference type="InterPro" id="IPR000380">
    <property type="entry name" value="Topo_IA"/>
</dbReference>
<dbReference type="EMBL" id="MRZV01000761">
    <property type="protein sequence ID" value="PIK44691.1"/>
    <property type="molecule type" value="Genomic_DNA"/>
</dbReference>
<evidence type="ECO:0000256" key="6">
    <source>
        <dbReference type="RuleBase" id="RU362092"/>
    </source>
</evidence>
<dbReference type="GO" id="GO:0006310">
    <property type="term" value="P:DNA recombination"/>
    <property type="evidence" value="ECO:0007669"/>
    <property type="project" value="TreeGrafter"/>
</dbReference>
<feature type="region of interest" description="Disordered" evidence="7">
    <location>
        <begin position="430"/>
        <end position="519"/>
    </location>
</feature>
<comment type="function">
    <text evidence="6">Introduces a single-strand break via transesterification at a target site in duplex DNA. Releases the supercoiling and torsional tension of DNA introduced during the DNA replication and transcription by transiently cleaving and rejoining one strand of the DNA duplex. The scissile phosphodiester is attacked by the catalytic tyrosine of the enzyme, resulting in the formation of a DNA-(5'-phosphotyrosyl)-enzyme intermediate and the expulsion of a 3'-OH DNA strand.</text>
</comment>
<feature type="domain" description="Topo IA-type catalytic" evidence="10">
    <location>
        <begin position="1"/>
        <end position="111"/>
    </location>
</feature>
<dbReference type="Pfam" id="PF01131">
    <property type="entry name" value="Topoisom_bac"/>
    <property type="match status" value="1"/>
</dbReference>
<feature type="domain" description="GRF-type" evidence="9">
    <location>
        <begin position="288"/>
        <end position="327"/>
    </location>
</feature>
<dbReference type="SUPFAM" id="SSF56712">
    <property type="entry name" value="Prokaryotic type I DNA topoisomerase"/>
    <property type="match status" value="1"/>
</dbReference>
<dbReference type="GO" id="GO:0031422">
    <property type="term" value="C:RecQ family helicase-topoisomerase III complex"/>
    <property type="evidence" value="ECO:0007669"/>
    <property type="project" value="TreeGrafter"/>
</dbReference>
<feature type="compositionally biased region" description="Gly residues" evidence="7">
    <location>
        <begin position="434"/>
        <end position="465"/>
    </location>
</feature>
<dbReference type="GO" id="GO:0003677">
    <property type="term" value="F:DNA binding"/>
    <property type="evidence" value="ECO:0007669"/>
    <property type="project" value="UniProtKB-KW"/>
</dbReference>
<dbReference type="PANTHER" id="PTHR11390:SF21">
    <property type="entry name" value="DNA TOPOISOMERASE 3-ALPHA"/>
    <property type="match status" value="1"/>
</dbReference>
<dbReference type="Gene3D" id="1.10.460.10">
    <property type="entry name" value="Topoisomerase I, domain 2"/>
    <property type="match status" value="1"/>
</dbReference>
<dbReference type="GO" id="GO:0006265">
    <property type="term" value="P:DNA topological change"/>
    <property type="evidence" value="ECO:0007669"/>
    <property type="project" value="InterPro"/>
</dbReference>
<evidence type="ECO:0000256" key="4">
    <source>
        <dbReference type="ARBA" id="ARBA00023235"/>
    </source>
</evidence>
<dbReference type="PROSITE" id="PS51999">
    <property type="entry name" value="ZF_GRF"/>
    <property type="match status" value="2"/>
</dbReference>
<dbReference type="PANTHER" id="PTHR11390">
    <property type="entry name" value="PROKARYOTIC DNA TOPOISOMERASE"/>
    <property type="match status" value="1"/>
</dbReference>
<keyword evidence="4 6" id="KW-0413">Isomerase</keyword>
<dbReference type="AlphaFoldDB" id="A0A2G8K9K3"/>
<evidence type="ECO:0000256" key="5">
    <source>
        <dbReference type="PROSITE-ProRule" id="PRU00047"/>
    </source>
</evidence>
<dbReference type="InterPro" id="IPR013497">
    <property type="entry name" value="Topo_IA_cen"/>
</dbReference>
<organism evidence="11 12">
    <name type="scientific">Stichopus japonicus</name>
    <name type="common">Sea cucumber</name>
    <dbReference type="NCBI Taxonomy" id="307972"/>
    <lineage>
        <taxon>Eukaryota</taxon>
        <taxon>Metazoa</taxon>
        <taxon>Echinodermata</taxon>
        <taxon>Eleutherozoa</taxon>
        <taxon>Echinozoa</taxon>
        <taxon>Holothuroidea</taxon>
        <taxon>Aspidochirotacea</taxon>
        <taxon>Aspidochirotida</taxon>
        <taxon>Stichopodidae</taxon>
        <taxon>Apostichopus</taxon>
    </lineage>
</organism>
<evidence type="ECO:0000259" key="8">
    <source>
        <dbReference type="PROSITE" id="PS50158"/>
    </source>
</evidence>
<keyword evidence="12" id="KW-1185">Reference proteome</keyword>
<sequence>MVDGETSSPPLLTEADLIALMEKHGIGTDATHADHIETIKSRLYVGVRPDGRFVPGELGMGLVEGYDLMGYELSKPNLRAELEADLKCICEGTKNAEDVLTEQVTKYKSVFIEAAAKANLLDQALSHYLGQPAQQYVVEANQTADVHPVRSCPRCKETMVLKTKKDGGYMISCMGYPACKAAVFLPSAVMKAEVTDTVCQEVINRSSGSYSSNSNTASSQSSHGGSSRSTQSRRGGASSSSSSSGNRGQRSNRGASRSFNGDIQQRTPLMQVNKGFSNQASGSNAVVCSCGSDAVELTVKKDGPNQGRKFFKCQSSQCNFFLWSDQETTQNTAGFNSNSSSTNWQPRSSSFGGGGFQSGNEGSGSGYESVNDENGRSTNVWGEVLCQCNQAAVERTVQKDGPNKGRKFYVCGKPRDSQCKLFQWADEDANQQSGFGGGGQQGGWNRGQSRGGYGGSRGRGRGNGGDTKQRKAPTCGLCGQQGHTRRTCPANDVAVSAVNSASSESEVVSSSYEQNPEGN</sequence>
<keyword evidence="2 5" id="KW-0863">Zinc-finger</keyword>
<reference evidence="11 12" key="1">
    <citation type="journal article" date="2017" name="PLoS Biol.">
        <title>The sea cucumber genome provides insights into morphological evolution and visceral regeneration.</title>
        <authorList>
            <person name="Zhang X."/>
            <person name="Sun L."/>
            <person name="Yuan J."/>
            <person name="Sun Y."/>
            <person name="Gao Y."/>
            <person name="Zhang L."/>
            <person name="Li S."/>
            <person name="Dai H."/>
            <person name="Hamel J.F."/>
            <person name="Liu C."/>
            <person name="Yu Y."/>
            <person name="Liu S."/>
            <person name="Lin W."/>
            <person name="Guo K."/>
            <person name="Jin S."/>
            <person name="Xu P."/>
            <person name="Storey K.B."/>
            <person name="Huan P."/>
            <person name="Zhang T."/>
            <person name="Zhou Y."/>
            <person name="Zhang J."/>
            <person name="Lin C."/>
            <person name="Li X."/>
            <person name="Xing L."/>
            <person name="Huo D."/>
            <person name="Sun M."/>
            <person name="Wang L."/>
            <person name="Mercier A."/>
            <person name="Li F."/>
            <person name="Yang H."/>
            <person name="Xiang J."/>
        </authorList>
    </citation>
    <scope>NUCLEOTIDE SEQUENCE [LARGE SCALE GENOMIC DNA]</scope>
    <source>
        <strain evidence="11">Shaxun</strain>
        <tissue evidence="11">Muscle</tissue>
    </source>
</reference>
<dbReference type="STRING" id="307972.A0A2G8K9K3"/>
<dbReference type="Proteomes" id="UP000230750">
    <property type="component" value="Unassembled WGS sequence"/>
</dbReference>
<feature type="domain" description="CCHC-type" evidence="8">
    <location>
        <begin position="475"/>
        <end position="489"/>
    </location>
</feature>
<feature type="domain" description="GRF-type" evidence="9">
    <location>
        <begin position="386"/>
        <end position="428"/>
    </location>
</feature>
<dbReference type="GO" id="GO:0005634">
    <property type="term" value="C:nucleus"/>
    <property type="evidence" value="ECO:0007669"/>
    <property type="project" value="TreeGrafter"/>
</dbReference>
<evidence type="ECO:0000256" key="2">
    <source>
        <dbReference type="ARBA" id="ARBA00022771"/>
    </source>
</evidence>
<comment type="catalytic activity">
    <reaction evidence="6">
        <text>ATP-independent breakage of single-stranded DNA, followed by passage and rejoining.</text>
        <dbReference type="EC" id="5.6.2.1"/>
    </reaction>
</comment>
<evidence type="ECO:0000259" key="10">
    <source>
        <dbReference type="PROSITE" id="PS52039"/>
    </source>
</evidence>
<comment type="caution">
    <text evidence="11">The sequence shown here is derived from an EMBL/GenBank/DDBJ whole genome shotgun (WGS) entry which is preliminary data.</text>
</comment>
<dbReference type="InterPro" id="IPR010666">
    <property type="entry name" value="Znf_GRF"/>
</dbReference>
<dbReference type="PROSITE" id="PS50158">
    <property type="entry name" value="ZF_CCHC"/>
    <property type="match status" value="1"/>
</dbReference>
<dbReference type="GO" id="GO:0006281">
    <property type="term" value="P:DNA repair"/>
    <property type="evidence" value="ECO:0007669"/>
    <property type="project" value="TreeGrafter"/>
</dbReference>
<feature type="compositionally biased region" description="Low complexity" evidence="7">
    <location>
        <begin position="493"/>
        <end position="511"/>
    </location>
</feature>
<proteinExistence type="inferred from homology"/>
<keyword evidence="1" id="KW-0479">Metal-binding</keyword>
<dbReference type="OrthoDB" id="430051at2759"/>
<dbReference type="Gene3D" id="3.30.65.10">
    <property type="entry name" value="Bacterial Topoisomerase I, domain 1"/>
    <property type="match status" value="1"/>
</dbReference>
<evidence type="ECO:0000313" key="11">
    <source>
        <dbReference type="EMBL" id="PIK44691.1"/>
    </source>
</evidence>
<keyword evidence="6" id="KW-0799">Topoisomerase</keyword>
<dbReference type="Pfam" id="PF01396">
    <property type="entry name" value="Zn_ribbon_Top1"/>
    <property type="match status" value="1"/>
</dbReference>
<dbReference type="FunFam" id="1.10.460.10:FF:000020">
    <property type="entry name" value="DNA topoisomerase 3-alpha"/>
    <property type="match status" value="1"/>
</dbReference>
<evidence type="ECO:0000256" key="3">
    <source>
        <dbReference type="ARBA" id="ARBA00022833"/>
    </source>
</evidence>
<evidence type="ECO:0000256" key="7">
    <source>
        <dbReference type="SAM" id="MobiDB-lite"/>
    </source>
</evidence>
<dbReference type="InterPro" id="IPR013824">
    <property type="entry name" value="Topo_IA_cen_sub1"/>
</dbReference>
<gene>
    <name evidence="11" type="ORF">BSL78_18442</name>
</gene>
<feature type="compositionally biased region" description="Gly residues" evidence="7">
    <location>
        <begin position="351"/>
        <end position="365"/>
    </location>
</feature>
<feature type="region of interest" description="Disordered" evidence="7">
    <location>
        <begin position="207"/>
        <end position="266"/>
    </location>
</feature>
<dbReference type="EC" id="5.6.2.1" evidence="6"/>
<comment type="similarity">
    <text evidence="6">Belongs to the type IA topoisomerase family.</text>
</comment>
<feature type="compositionally biased region" description="Low complexity" evidence="7">
    <location>
        <begin position="207"/>
        <end position="258"/>
    </location>
</feature>
<keyword evidence="3" id="KW-0862">Zinc</keyword>
<dbReference type="Pfam" id="PF06839">
    <property type="entry name" value="Zn_ribbon_GRF"/>
    <property type="match status" value="2"/>
</dbReference>
<dbReference type="GO" id="GO:0003917">
    <property type="term" value="F:DNA topoisomerase type I (single strand cut, ATP-independent) activity"/>
    <property type="evidence" value="ECO:0007669"/>
    <property type="project" value="UniProtKB-EC"/>
</dbReference>
<dbReference type="PROSITE" id="PS52039">
    <property type="entry name" value="TOPO_IA_2"/>
    <property type="match status" value="1"/>
</dbReference>
<protein>
    <recommendedName>
        <fullName evidence="6">DNA topoisomerase</fullName>
        <ecNumber evidence="6">5.6.2.1</ecNumber>
    </recommendedName>
</protein>
<keyword evidence="6" id="KW-0238">DNA-binding</keyword>
<name>A0A2G8K9K3_STIJA</name>
<evidence type="ECO:0000256" key="1">
    <source>
        <dbReference type="ARBA" id="ARBA00022723"/>
    </source>
</evidence>
<dbReference type="InterPro" id="IPR023405">
    <property type="entry name" value="Topo_IA_core_domain"/>
</dbReference>
<dbReference type="InterPro" id="IPR013498">
    <property type="entry name" value="Topo_IA_Znf"/>
</dbReference>
<evidence type="ECO:0000313" key="12">
    <source>
        <dbReference type="Proteomes" id="UP000230750"/>
    </source>
</evidence>
<evidence type="ECO:0000259" key="9">
    <source>
        <dbReference type="PROSITE" id="PS51999"/>
    </source>
</evidence>
<accession>A0A2G8K9K3</accession>
<dbReference type="GO" id="GO:0008270">
    <property type="term" value="F:zinc ion binding"/>
    <property type="evidence" value="ECO:0007669"/>
    <property type="project" value="UniProtKB-KW"/>
</dbReference>
<feature type="region of interest" description="Disordered" evidence="7">
    <location>
        <begin position="332"/>
        <end position="374"/>
    </location>
</feature>
<feature type="compositionally biased region" description="Polar residues" evidence="7">
    <location>
        <begin position="332"/>
        <end position="347"/>
    </location>
</feature>